<evidence type="ECO:0000313" key="1">
    <source>
        <dbReference type="EMBL" id="MSV24641.1"/>
    </source>
</evidence>
<keyword evidence="2" id="KW-1185">Reference proteome</keyword>
<dbReference type="AlphaFoldDB" id="A0A6I2UYA2"/>
<evidence type="ECO:0000313" key="2">
    <source>
        <dbReference type="Proteomes" id="UP000430222"/>
    </source>
</evidence>
<name>A0A6I2UYA2_9FIRM</name>
<accession>A0A6I2UYA2</accession>
<comment type="caution">
    <text evidence="1">The sequence shown here is derived from an EMBL/GenBank/DDBJ whole genome shotgun (WGS) entry which is preliminary data.</text>
</comment>
<dbReference type="EMBL" id="VUNL01000005">
    <property type="protein sequence ID" value="MSV24641.1"/>
    <property type="molecule type" value="Genomic_DNA"/>
</dbReference>
<dbReference type="SUPFAM" id="SSF142906">
    <property type="entry name" value="YjbR-like"/>
    <property type="match status" value="1"/>
</dbReference>
<reference evidence="1 2" key="1">
    <citation type="submission" date="2019-08" db="EMBL/GenBank/DDBJ databases">
        <title>In-depth cultivation of the pig gut microbiome towards novel bacterial diversity and tailored functional studies.</title>
        <authorList>
            <person name="Wylensek D."/>
            <person name="Hitch T.C.A."/>
            <person name="Clavel T."/>
        </authorList>
    </citation>
    <scope>NUCLEOTIDE SEQUENCE [LARGE SCALE GENOMIC DNA]</scope>
    <source>
        <strain evidence="2">WCA-380-WT-3B3</strain>
    </source>
</reference>
<gene>
    <name evidence="1" type="ORF">FYJ78_05460</name>
</gene>
<dbReference type="RefSeq" id="WP_154620415.1">
    <property type="nucleotide sequence ID" value="NZ_VUNL01000005.1"/>
</dbReference>
<dbReference type="Gene3D" id="3.90.1150.30">
    <property type="match status" value="1"/>
</dbReference>
<dbReference type="InterPro" id="IPR038056">
    <property type="entry name" value="YjbR-like_sf"/>
</dbReference>
<proteinExistence type="predicted"/>
<dbReference type="Proteomes" id="UP000430222">
    <property type="component" value="Unassembled WGS sequence"/>
</dbReference>
<sequence>MREKIFEYVKKKYGTEPDYPFRSGRTPITYPVLRHEDNRKIFVLFMDAPMDKLGLDGTERVDIINVKMGDPLLADMLLNARSRKQIVLVVCEIHLHGTDGQAAFSGNEP</sequence>
<organism evidence="1 2">
    <name type="scientific">Selenomonas montiformis</name>
    <dbReference type="NCBI Taxonomy" id="2652285"/>
    <lineage>
        <taxon>Bacteria</taxon>
        <taxon>Bacillati</taxon>
        <taxon>Bacillota</taxon>
        <taxon>Negativicutes</taxon>
        <taxon>Selenomonadales</taxon>
        <taxon>Selenomonadaceae</taxon>
        <taxon>Selenomonas</taxon>
    </lineage>
</organism>
<protein>
    <submittedName>
        <fullName evidence="1">Uncharacterized protein</fullName>
    </submittedName>
</protein>